<dbReference type="AlphaFoldDB" id="A0A1I4CH12"/>
<protein>
    <recommendedName>
        <fullName evidence="5">Membrane domain of glycerophosphoryl diester phosphodiesterase</fullName>
    </recommendedName>
</protein>
<evidence type="ECO:0000313" key="4">
    <source>
        <dbReference type="Proteomes" id="UP000199607"/>
    </source>
</evidence>
<feature type="transmembrane region" description="Helical" evidence="2">
    <location>
        <begin position="87"/>
        <end position="114"/>
    </location>
</feature>
<feature type="region of interest" description="Disordered" evidence="1">
    <location>
        <begin position="275"/>
        <end position="295"/>
    </location>
</feature>
<keyword evidence="2" id="KW-1133">Transmembrane helix</keyword>
<evidence type="ECO:0000313" key="3">
    <source>
        <dbReference type="EMBL" id="SFK79587.1"/>
    </source>
</evidence>
<feature type="transmembrane region" description="Helical" evidence="2">
    <location>
        <begin position="135"/>
        <end position="158"/>
    </location>
</feature>
<dbReference type="Proteomes" id="UP000199607">
    <property type="component" value="Unassembled WGS sequence"/>
</dbReference>
<name>A0A1I4CH12_9EURY</name>
<reference evidence="4" key="1">
    <citation type="submission" date="2016-10" db="EMBL/GenBank/DDBJ databases">
        <authorList>
            <person name="Varghese N."/>
            <person name="Submissions S."/>
        </authorList>
    </citation>
    <scope>NUCLEOTIDE SEQUENCE [LARGE SCALE GENOMIC DNA]</scope>
    <source>
        <strain evidence="4">CGMCC 1.7738</strain>
    </source>
</reference>
<evidence type="ECO:0008006" key="5">
    <source>
        <dbReference type="Google" id="ProtNLM"/>
    </source>
</evidence>
<feature type="transmembrane region" description="Helical" evidence="2">
    <location>
        <begin position="164"/>
        <end position="183"/>
    </location>
</feature>
<feature type="transmembrane region" description="Helical" evidence="2">
    <location>
        <begin position="240"/>
        <end position="259"/>
    </location>
</feature>
<gene>
    <name evidence="3" type="ORF">SAMN04487950_1129</name>
</gene>
<accession>A0A1I4CH12</accession>
<evidence type="ECO:0000256" key="1">
    <source>
        <dbReference type="SAM" id="MobiDB-lite"/>
    </source>
</evidence>
<keyword evidence="2" id="KW-0472">Membrane</keyword>
<keyword evidence="4" id="KW-1185">Reference proteome</keyword>
<proteinExistence type="predicted"/>
<dbReference type="RefSeq" id="WP_089866805.1">
    <property type="nucleotide sequence ID" value="NZ_FOTC01000001.1"/>
</dbReference>
<dbReference type="EMBL" id="FOTC01000001">
    <property type="protein sequence ID" value="SFK79587.1"/>
    <property type="molecule type" value="Genomic_DNA"/>
</dbReference>
<organism evidence="3 4">
    <name type="scientific">Halogranum rubrum</name>
    <dbReference type="NCBI Taxonomy" id="553466"/>
    <lineage>
        <taxon>Archaea</taxon>
        <taxon>Methanobacteriati</taxon>
        <taxon>Methanobacteriota</taxon>
        <taxon>Stenosarchaea group</taxon>
        <taxon>Halobacteria</taxon>
        <taxon>Halobacteriales</taxon>
        <taxon>Haloferacaceae</taxon>
    </lineage>
</organism>
<evidence type="ECO:0000256" key="2">
    <source>
        <dbReference type="SAM" id="Phobius"/>
    </source>
</evidence>
<sequence length="295" mass="30969">MPSFTTRLSDGFDRVEAVLELAFVPLIVAFFNVDAIQQTLASESDFRLGMEFSFPSAVVDVWAFVNVPREALYVGTGGPEANLGGLFVYLSAVSALAVTVLMALLQSVLTAGYLGSLRQQLGTGSYDFGSAVRRYSLPLVAYQLTELLLGLTLVTVGVLAGSGLVVLVLAAIPLYFVLAYLFYPVPYLIVLREQGLVDAIRGSVRLAVSGESYFAYTLGFVGFVALVSAVGTAVVANLGMVGIVVGAVAAAPLGLALNVTTLRFLADIDDASPTFGQWETDDGGVSPSDSVTPTE</sequence>
<feature type="transmembrane region" description="Helical" evidence="2">
    <location>
        <begin position="213"/>
        <end position="234"/>
    </location>
</feature>
<keyword evidence="2" id="KW-0812">Transmembrane</keyword>